<gene>
    <name evidence="8 10" type="primary">rpsC</name>
    <name evidence="10" type="ORF">OTSTA716_0092</name>
</gene>
<dbReference type="EMBL" id="LAOA01000002">
    <property type="protein sequence ID" value="KJV77641.1"/>
    <property type="molecule type" value="Genomic_DNA"/>
</dbReference>
<evidence type="ECO:0000256" key="6">
    <source>
        <dbReference type="ARBA" id="ARBA00024998"/>
    </source>
</evidence>
<evidence type="ECO:0000313" key="10">
    <source>
        <dbReference type="EMBL" id="KJV77641.1"/>
    </source>
</evidence>
<dbReference type="FunFam" id="3.30.300.20:FF:000001">
    <property type="entry name" value="30S ribosomal protein S3"/>
    <property type="match status" value="1"/>
</dbReference>
<evidence type="ECO:0000256" key="5">
    <source>
        <dbReference type="ARBA" id="ARBA00023274"/>
    </source>
</evidence>
<dbReference type="InterPro" id="IPR015946">
    <property type="entry name" value="KH_dom-like_a/b"/>
</dbReference>
<dbReference type="PANTHER" id="PTHR11760:SF19">
    <property type="entry name" value="SMALL RIBOSOMAL SUBUNIT PROTEIN US3C"/>
    <property type="match status" value="1"/>
</dbReference>
<comment type="similarity">
    <text evidence="1 8">Belongs to the universal ribosomal protein uS3 family.</text>
</comment>
<keyword evidence="5 8" id="KW-0687">Ribonucleoprotein</keyword>
<protein>
    <recommendedName>
        <fullName evidence="7 8">Small ribosomal subunit protein uS3</fullName>
    </recommendedName>
</protein>
<dbReference type="Gene3D" id="3.30.1140.32">
    <property type="entry name" value="Ribosomal protein S3, C-terminal domain"/>
    <property type="match status" value="1"/>
</dbReference>
<dbReference type="NCBIfam" id="TIGR01009">
    <property type="entry name" value="rpsC_bact"/>
    <property type="match status" value="1"/>
</dbReference>
<dbReference type="AlphaFoldDB" id="A0A0F3PCL5"/>
<dbReference type="Pfam" id="PF07650">
    <property type="entry name" value="KH_2"/>
    <property type="match status" value="1"/>
</dbReference>
<dbReference type="GO" id="GO:0006412">
    <property type="term" value="P:translation"/>
    <property type="evidence" value="ECO:0007669"/>
    <property type="project" value="UniProtKB-UniRule"/>
</dbReference>
<dbReference type="Pfam" id="PF00189">
    <property type="entry name" value="Ribosomal_S3_C"/>
    <property type="match status" value="1"/>
</dbReference>
<dbReference type="GO" id="GO:0003729">
    <property type="term" value="F:mRNA binding"/>
    <property type="evidence" value="ECO:0007669"/>
    <property type="project" value="UniProtKB-UniRule"/>
</dbReference>
<dbReference type="PROSITE" id="PS50823">
    <property type="entry name" value="KH_TYPE_2"/>
    <property type="match status" value="1"/>
</dbReference>
<keyword evidence="3 8" id="KW-0694">RNA-binding</keyword>
<reference evidence="10 11" key="1">
    <citation type="submission" date="2015-01" db="EMBL/GenBank/DDBJ databases">
        <title>Genome Sequencing of Rickettsiales.</title>
        <authorList>
            <person name="Daugherty S.C."/>
            <person name="Su Q."/>
            <person name="Abolude K."/>
            <person name="Beier-Sexton M."/>
            <person name="Carlyon J.A."/>
            <person name="Carter R."/>
            <person name="Day N.P."/>
            <person name="Dumler S.J."/>
            <person name="Dyachenko V."/>
            <person name="Godinez A."/>
            <person name="Kurtti T.J."/>
            <person name="Lichay M."/>
            <person name="Mullins K.E."/>
            <person name="Ott S."/>
            <person name="Pappas-Brown V."/>
            <person name="Paris D.H."/>
            <person name="Patel P."/>
            <person name="Richards A.L."/>
            <person name="Sadzewicz L."/>
            <person name="Sears K."/>
            <person name="Seidman D."/>
            <person name="Sengamalay N."/>
            <person name="Stenos J."/>
            <person name="Tallon L.J."/>
            <person name="Vincent G."/>
            <person name="Fraser C.M."/>
            <person name="Munderloh U."/>
            <person name="Dunning-Hotopp J.C."/>
        </authorList>
    </citation>
    <scope>NUCLEOTIDE SEQUENCE [LARGE SCALE GENOMIC DNA]</scope>
    <source>
        <strain evidence="10 11">TA716</strain>
    </source>
</reference>
<dbReference type="SUPFAM" id="SSF54814">
    <property type="entry name" value="Prokaryotic type KH domain (KH-domain type II)"/>
    <property type="match status" value="1"/>
</dbReference>
<dbReference type="GO" id="GO:0019843">
    <property type="term" value="F:rRNA binding"/>
    <property type="evidence" value="ECO:0007669"/>
    <property type="project" value="UniProtKB-UniRule"/>
</dbReference>
<dbReference type="InterPro" id="IPR057258">
    <property type="entry name" value="Ribosomal_uS3"/>
</dbReference>
<evidence type="ECO:0000256" key="8">
    <source>
        <dbReference type="HAMAP-Rule" id="MF_01309"/>
    </source>
</evidence>
<dbReference type="Proteomes" id="UP000033671">
    <property type="component" value="Unassembled WGS sequence"/>
</dbReference>
<comment type="caution">
    <text evidence="10">The sequence shown here is derived from an EMBL/GenBank/DDBJ whole genome shotgun (WGS) entry which is preliminary data.</text>
</comment>
<dbReference type="PANTHER" id="PTHR11760">
    <property type="entry name" value="30S/40S RIBOSOMAL PROTEIN S3"/>
    <property type="match status" value="1"/>
</dbReference>
<dbReference type="InterPro" id="IPR001351">
    <property type="entry name" value="Ribosomal_uS3_C"/>
</dbReference>
<evidence type="ECO:0000256" key="1">
    <source>
        <dbReference type="ARBA" id="ARBA00010761"/>
    </source>
</evidence>
<keyword evidence="2 8" id="KW-0699">rRNA-binding</keyword>
<evidence type="ECO:0000313" key="11">
    <source>
        <dbReference type="Proteomes" id="UP000033671"/>
    </source>
</evidence>
<evidence type="ECO:0000259" key="9">
    <source>
        <dbReference type="PROSITE" id="PS50823"/>
    </source>
</evidence>
<dbReference type="GO" id="GO:0003735">
    <property type="term" value="F:structural constituent of ribosome"/>
    <property type="evidence" value="ECO:0007669"/>
    <property type="project" value="InterPro"/>
</dbReference>
<dbReference type="Gene3D" id="3.30.300.20">
    <property type="match status" value="1"/>
</dbReference>
<evidence type="ECO:0000256" key="3">
    <source>
        <dbReference type="ARBA" id="ARBA00022884"/>
    </source>
</evidence>
<comment type="subunit">
    <text evidence="8">Part of the 30S ribosomal subunit. Forms a tight complex with proteins S10 and S14.</text>
</comment>
<evidence type="ECO:0000256" key="2">
    <source>
        <dbReference type="ARBA" id="ARBA00022730"/>
    </source>
</evidence>
<dbReference type="InterPro" id="IPR004044">
    <property type="entry name" value="KH_dom_type_2"/>
</dbReference>
<dbReference type="SUPFAM" id="SSF54821">
    <property type="entry name" value="Ribosomal protein S3 C-terminal domain"/>
    <property type="match status" value="1"/>
</dbReference>
<dbReference type="RefSeq" id="WP_045916509.1">
    <property type="nucleotide sequence ID" value="NZ_LAOA01000002.1"/>
</dbReference>
<dbReference type="GO" id="GO:0022627">
    <property type="term" value="C:cytosolic small ribosomal subunit"/>
    <property type="evidence" value="ECO:0007669"/>
    <property type="project" value="TreeGrafter"/>
</dbReference>
<feature type="domain" description="KH type-2" evidence="9">
    <location>
        <begin position="41"/>
        <end position="110"/>
    </location>
</feature>
<sequence length="219" mass="24728">MGQKVNPCIFRTGPNLPRNWESVLYANKNNYSDFLLKILKIRKIINTEYSFAQITKILIEWPSSKNIVVNIYAKKIGVIIGKSGGDIEKLKQNIAKITSADVSINIREVKKPELEEAFIAQTIAQQLERRQSFKKVVKKAIHASMKQGAKGIKIICSGRLGGVEIARSESYKEGRVPLQTIRADIRYAFAEAITTYGVIGVKVWVYRCDVNQSRINEVK</sequence>
<dbReference type="InterPro" id="IPR036419">
    <property type="entry name" value="Ribosomal_S3_C_sf"/>
</dbReference>
<dbReference type="HAMAP" id="MF_01309_B">
    <property type="entry name" value="Ribosomal_uS3_B"/>
    <property type="match status" value="1"/>
</dbReference>
<evidence type="ECO:0000256" key="4">
    <source>
        <dbReference type="ARBA" id="ARBA00022980"/>
    </source>
</evidence>
<dbReference type="CDD" id="cd02412">
    <property type="entry name" value="KH-II_30S_S3"/>
    <property type="match status" value="1"/>
</dbReference>
<keyword evidence="4 8" id="KW-0689">Ribosomal protein</keyword>
<accession>A0A0F3PCL5</accession>
<name>A0A0F3PCL5_ORITS</name>
<dbReference type="InterPro" id="IPR009019">
    <property type="entry name" value="KH_sf_prok-type"/>
</dbReference>
<comment type="function">
    <text evidence="6 8">Binds the lower part of the 30S subunit head. Binds mRNA in the 70S ribosome, positioning it for translation.</text>
</comment>
<dbReference type="PATRIC" id="fig|1359175.3.peg.1326"/>
<proteinExistence type="inferred from homology"/>
<organism evidence="10 11">
    <name type="scientific">Orientia tsutsugamushi str. TA716</name>
    <dbReference type="NCBI Taxonomy" id="1359175"/>
    <lineage>
        <taxon>Bacteria</taxon>
        <taxon>Pseudomonadati</taxon>
        <taxon>Pseudomonadota</taxon>
        <taxon>Alphaproteobacteria</taxon>
        <taxon>Rickettsiales</taxon>
        <taxon>Rickettsiaceae</taxon>
        <taxon>Rickettsieae</taxon>
        <taxon>Orientia</taxon>
    </lineage>
</organism>
<dbReference type="InterPro" id="IPR005704">
    <property type="entry name" value="Ribosomal_uS3_bac-typ"/>
</dbReference>
<evidence type="ECO:0000256" key="7">
    <source>
        <dbReference type="ARBA" id="ARBA00035257"/>
    </source>
</evidence>